<dbReference type="EMBL" id="CP000853">
    <property type="protein sequence ID" value="ABW18254.1"/>
    <property type="molecule type" value="Genomic_DNA"/>
</dbReference>
<name>A8MM87_ALKOO</name>
<dbReference type="Gene3D" id="2.60.40.1630">
    <property type="entry name" value="bacillus anthracis domain"/>
    <property type="match status" value="1"/>
</dbReference>
<sequence>MLCKDVKEKIIDYIEDLLDKESYLAVEHHIKNCSRCQQEIKEIRESIGYVESMGNAMIVPEGFMESVKNKVEHNKKLGKKPKRRVGTAIFVAALIAVLITGVFAEEGIKSYFEEWKSKSLEESQSIEQLITEGYGEKLGISTEDQDIKITVESIMADDMNTVLLIEVEDLKGEKKYAPIRWRESTFANGNFNYLSPDTSGEPTDKSGIMGDFILHSPEENITRAVVAFSPIASDYEEIELVINALEVISDGETRLPHAIGGQYYYDKHRDRIVDGLWTVKIPVQPSKSKIFDIHEEMDLDGHTITFDKLIISPTMTTLTYHFNKRQDPAYILNSLRNITMEADGKLYNRMKSFGRGSMYPDPFGPTKGSISFDTMYFEIPKKIKITVEDYEIAVKEQKTLEISPQKPFPQDFEYLGSKIRVNNVRGDENLIRVSMDNLGEKYFERLMFEILINNKRYTETLYAVKPLVPDNLLDRRVLSYDILLNNTAQDFKDYPAGDYMVSSSFVNYYEYETKEEKIEDLKLKDTLDESIKSVRIQIEGYEENRNATGSVSFKLKKYKERPSVEK</sequence>
<dbReference type="HOGENOM" id="CLU_481161_0_0_9"/>
<reference evidence="6" key="1">
    <citation type="submission" date="2007-10" db="EMBL/GenBank/DDBJ databases">
        <title>Complete genome of Alkaliphilus oremlandii OhILAs.</title>
        <authorList>
            <person name="Copeland A."/>
            <person name="Lucas S."/>
            <person name="Lapidus A."/>
            <person name="Barry K."/>
            <person name="Detter J.C."/>
            <person name="Glavina del Rio T."/>
            <person name="Hammon N."/>
            <person name="Israni S."/>
            <person name="Dalin E."/>
            <person name="Tice H."/>
            <person name="Pitluck S."/>
            <person name="Chain P."/>
            <person name="Malfatti S."/>
            <person name="Shin M."/>
            <person name="Vergez L."/>
            <person name="Schmutz J."/>
            <person name="Larimer F."/>
            <person name="Land M."/>
            <person name="Hauser L."/>
            <person name="Kyrpides N."/>
            <person name="Mikhailova N."/>
            <person name="Stolz J.F."/>
            <person name="Dawson A."/>
            <person name="Fisher E."/>
            <person name="Crable B."/>
            <person name="Perera E."/>
            <person name="Lisak J."/>
            <person name="Ranganathan M."/>
            <person name="Basu P."/>
            <person name="Richardson P."/>
        </authorList>
    </citation>
    <scope>NUCLEOTIDE SEQUENCE [LARGE SCALE GENOMIC DNA]</scope>
    <source>
        <strain evidence="6">OhILAs</strain>
    </source>
</reference>
<dbReference type="STRING" id="350688.Clos_0695"/>
<dbReference type="OrthoDB" id="9808253at2"/>
<dbReference type="Proteomes" id="UP000000269">
    <property type="component" value="Chromosome"/>
</dbReference>
<accession>A8MM87</accession>
<evidence type="ECO:0000259" key="3">
    <source>
        <dbReference type="Pfam" id="PF13786"/>
    </source>
</evidence>
<dbReference type="eggNOG" id="ENOG5030GHZ">
    <property type="taxonomic scope" value="Bacteria"/>
</dbReference>
<dbReference type="InterPro" id="IPR025436">
    <property type="entry name" value="DUF4179"/>
</dbReference>
<proteinExistence type="predicted"/>
<dbReference type="Pfam" id="PF13786">
    <property type="entry name" value="DUF4179"/>
    <property type="match status" value="1"/>
</dbReference>
<dbReference type="RefSeq" id="WP_012158568.1">
    <property type="nucleotide sequence ID" value="NC_009922.1"/>
</dbReference>
<evidence type="ECO:0000256" key="1">
    <source>
        <dbReference type="SAM" id="Phobius"/>
    </source>
</evidence>
<evidence type="ECO:0000313" key="6">
    <source>
        <dbReference type="Proteomes" id="UP000000269"/>
    </source>
</evidence>
<feature type="domain" description="DUF5643" evidence="4">
    <location>
        <begin position="288"/>
        <end position="402"/>
    </location>
</feature>
<evidence type="ECO:0000259" key="4">
    <source>
        <dbReference type="Pfam" id="PF18705"/>
    </source>
</evidence>
<feature type="domain" description="Putative zinc-finger" evidence="2">
    <location>
        <begin position="3"/>
        <end position="37"/>
    </location>
</feature>
<evidence type="ECO:0000259" key="2">
    <source>
        <dbReference type="Pfam" id="PF13490"/>
    </source>
</evidence>
<dbReference type="InterPro" id="IPR040680">
    <property type="entry name" value="DUF5643"/>
</dbReference>
<feature type="transmembrane region" description="Helical" evidence="1">
    <location>
        <begin position="85"/>
        <end position="104"/>
    </location>
</feature>
<feature type="domain" description="DUF4179" evidence="3">
    <location>
        <begin position="80"/>
        <end position="168"/>
    </location>
</feature>
<keyword evidence="6" id="KW-1185">Reference proteome</keyword>
<dbReference type="InterPro" id="IPR027383">
    <property type="entry name" value="Znf_put"/>
</dbReference>
<dbReference type="Pfam" id="PF13490">
    <property type="entry name" value="zf-HC2"/>
    <property type="match status" value="1"/>
</dbReference>
<evidence type="ECO:0000313" key="5">
    <source>
        <dbReference type="EMBL" id="ABW18254.1"/>
    </source>
</evidence>
<dbReference type="KEGG" id="aoe:Clos_0695"/>
<protein>
    <submittedName>
        <fullName evidence="5">Putative transmembrane anti-sigma factor</fullName>
    </submittedName>
</protein>
<gene>
    <name evidence="5" type="ordered locus">Clos_0695</name>
</gene>
<organism evidence="5 6">
    <name type="scientific">Alkaliphilus oremlandii (strain OhILAs)</name>
    <name type="common">Clostridium oremlandii (strain OhILAs)</name>
    <dbReference type="NCBI Taxonomy" id="350688"/>
    <lineage>
        <taxon>Bacteria</taxon>
        <taxon>Bacillati</taxon>
        <taxon>Bacillota</taxon>
        <taxon>Clostridia</taxon>
        <taxon>Peptostreptococcales</taxon>
        <taxon>Natronincolaceae</taxon>
        <taxon>Alkaliphilus</taxon>
    </lineage>
</organism>
<keyword evidence="1" id="KW-0472">Membrane</keyword>
<keyword evidence="1" id="KW-1133">Transmembrane helix</keyword>
<keyword evidence="1 5" id="KW-0812">Transmembrane</keyword>
<dbReference type="Pfam" id="PF18705">
    <property type="entry name" value="DUF5643"/>
    <property type="match status" value="1"/>
</dbReference>
<dbReference type="AlphaFoldDB" id="A8MM87"/>